<feature type="active site" description="Proton donor" evidence="2">
    <location>
        <position position="258"/>
    </location>
</feature>
<reference evidence="3" key="1">
    <citation type="journal article" date="2023" name="IMA Fungus">
        <title>Comparative genomic study of the Penicillium genus elucidates a diverse pangenome and 15 lateral gene transfer events.</title>
        <authorList>
            <person name="Petersen C."/>
            <person name="Sorensen T."/>
            <person name="Nielsen M.R."/>
            <person name="Sondergaard T.E."/>
            <person name="Sorensen J.L."/>
            <person name="Fitzpatrick D.A."/>
            <person name="Frisvad J.C."/>
            <person name="Nielsen K.L."/>
        </authorList>
    </citation>
    <scope>NUCLEOTIDE SEQUENCE</scope>
    <source>
        <strain evidence="3">IBT 17514</strain>
    </source>
</reference>
<evidence type="ECO:0000313" key="4">
    <source>
        <dbReference type="Proteomes" id="UP001215712"/>
    </source>
</evidence>
<evidence type="ECO:0000256" key="1">
    <source>
        <dbReference type="ARBA" id="ARBA00007529"/>
    </source>
</evidence>
<dbReference type="PIRSF" id="PIRSF029792">
    <property type="entry name" value="Pro_racemase"/>
    <property type="match status" value="1"/>
</dbReference>
<dbReference type="PANTHER" id="PTHR33442">
    <property type="entry name" value="TRANS-3-HYDROXY-L-PROLINE DEHYDRATASE"/>
    <property type="match status" value="1"/>
</dbReference>
<gene>
    <name evidence="3" type="ORF">N7493_007401</name>
</gene>
<dbReference type="SUPFAM" id="SSF54506">
    <property type="entry name" value="Diaminopimelate epimerase-like"/>
    <property type="match status" value="1"/>
</dbReference>
<name>A0AAD6MU26_9EURO</name>
<feature type="active site" description="Proton acceptor" evidence="2">
    <location>
        <position position="92"/>
    </location>
</feature>
<dbReference type="Gene3D" id="3.10.310.10">
    <property type="entry name" value="Diaminopimelate Epimerase, Chain A, domain 1"/>
    <property type="match status" value="2"/>
</dbReference>
<sequence length="351" mass="38405">MVLSSRAVHIVSVHSAGEIGDVIVGGVLDVPGKTMFDKMMHFWTPKDELRQLLLNEPRGRPSRNVNLVLQPCDPRADAGFLIMESEEYVPMSGSNTICTTTALLETGMIKMQEPITTLNLDTAAGLVSVTAKCEGGKCKNLAFVNVPAFVFHLDLEVKVPGLGKILCDIAWGSMMYAIVDMAQTDLTMNPDEGQKIVEYRERIKRAVQATVHPVHPENPGIHGFTNFIFTAPLEDRPDGKKTQNAVVVCPGRLDRSPCGTGTCAQMAQLYARKQIADSESFIYTSIIGTEYTGTIMGVTKVGDYEAVLPQVKGSAWITSFQQVVLDPTDPFSEGFRVGDAWHPRSTPYIVK</sequence>
<dbReference type="PANTHER" id="PTHR33442:SF5">
    <property type="entry name" value="BIFUNCTIONAL TRANS-3-HYDROXY-L-PROLINE DEHYDRATASE_2-EPIMERASE"/>
    <property type="match status" value="1"/>
</dbReference>
<dbReference type="EMBL" id="JAQJAN010000011">
    <property type="protein sequence ID" value="KAJ5718946.1"/>
    <property type="molecule type" value="Genomic_DNA"/>
</dbReference>
<organism evidence="3 4">
    <name type="scientific">Penicillium malachiteum</name>
    <dbReference type="NCBI Taxonomy" id="1324776"/>
    <lineage>
        <taxon>Eukaryota</taxon>
        <taxon>Fungi</taxon>
        <taxon>Dikarya</taxon>
        <taxon>Ascomycota</taxon>
        <taxon>Pezizomycotina</taxon>
        <taxon>Eurotiomycetes</taxon>
        <taxon>Eurotiomycetidae</taxon>
        <taxon>Eurotiales</taxon>
        <taxon>Aspergillaceae</taxon>
        <taxon>Penicillium</taxon>
    </lineage>
</organism>
<accession>A0AAD6MU26</accession>
<dbReference type="InterPro" id="IPR008794">
    <property type="entry name" value="Pro_racemase_fam"/>
</dbReference>
<dbReference type="SFLD" id="SFLDS00028">
    <property type="entry name" value="Proline_Racemase"/>
    <property type="match status" value="1"/>
</dbReference>
<protein>
    <submittedName>
        <fullName evidence="3">Proline racemase</fullName>
    </submittedName>
</protein>
<reference evidence="3" key="2">
    <citation type="submission" date="2023-01" db="EMBL/GenBank/DDBJ databases">
        <authorList>
            <person name="Petersen C."/>
        </authorList>
    </citation>
    <scope>NUCLEOTIDE SEQUENCE</scope>
    <source>
        <strain evidence="3">IBT 17514</strain>
    </source>
</reference>
<dbReference type="Proteomes" id="UP001215712">
    <property type="component" value="Unassembled WGS sequence"/>
</dbReference>
<dbReference type="AlphaFoldDB" id="A0AAD6MU26"/>
<proteinExistence type="inferred from homology"/>
<comment type="similarity">
    <text evidence="1">Belongs to the proline racemase family.</text>
</comment>
<keyword evidence="4" id="KW-1185">Reference proteome</keyword>
<dbReference type="GO" id="GO:0047580">
    <property type="term" value="F:4-hydroxyproline epimerase activity"/>
    <property type="evidence" value="ECO:0007669"/>
    <property type="project" value="TreeGrafter"/>
</dbReference>
<evidence type="ECO:0000256" key="2">
    <source>
        <dbReference type="PIRSR" id="PIRSR029792-1"/>
    </source>
</evidence>
<dbReference type="Pfam" id="PF05544">
    <property type="entry name" value="Pro_racemase"/>
    <property type="match status" value="1"/>
</dbReference>
<comment type="caution">
    <text evidence="3">The sequence shown here is derived from an EMBL/GenBank/DDBJ whole genome shotgun (WGS) entry which is preliminary data.</text>
</comment>
<evidence type="ECO:0000313" key="3">
    <source>
        <dbReference type="EMBL" id="KAJ5718946.1"/>
    </source>
</evidence>